<dbReference type="AlphaFoldDB" id="A0AB34PGX3"/>
<proteinExistence type="predicted"/>
<reference evidence="3 4" key="1">
    <citation type="submission" date="2014-08" db="EMBL/GenBank/DDBJ databases">
        <title>Porphyromonas crevioricanis strain:COT-253_OH1447 Genome sequencing.</title>
        <authorList>
            <person name="Wallis C."/>
            <person name="Deusch O."/>
            <person name="O'Flynn C."/>
            <person name="Davis I."/>
            <person name="Jospin G."/>
            <person name="Darling A.E."/>
            <person name="Coil D.A."/>
            <person name="Alexiev A."/>
            <person name="Horsfall A."/>
            <person name="Kirkwood N."/>
            <person name="Harris S."/>
            <person name="Eisen J.A."/>
        </authorList>
    </citation>
    <scope>NUCLEOTIDE SEQUENCE [LARGE SCALE GENOMIC DNA]</scope>
    <source>
        <strain evidence="4">COT-253 OH1447</strain>
    </source>
</reference>
<accession>A0AB34PGX3</accession>
<dbReference type="InterPro" id="IPR012334">
    <property type="entry name" value="Pectin_lyas_fold"/>
</dbReference>
<evidence type="ECO:0000256" key="1">
    <source>
        <dbReference type="ARBA" id="ARBA00016512"/>
    </source>
</evidence>
<evidence type="ECO:0000313" key="3">
    <source>
        <dbReference type="EMBL" id="KGN95334.1"/>
    </source>
</evidence>
<sequence length="729" mass="77658">MRNTILSILLLLSATHANAQRILFVKEGATGDGSSWEKASGDIQAMINKASVGDQIWIAAGSYYPTQQLNEKDPRSKTFVIKEGVHLYGGFAGNENDIDSRTKTDNDGDGNISAWEFQHRTILSGDVDGVKDNWVRKPAKNENLPIWTWQVSGNEANCYRVITSNGPFVQETQLNGLTIEGGNNTNDGKGGGIYITKNLSINNCVIRNNACFESAYNPAFGGGAYNEGKISNSLFCDNLCHSERSISKAMGGSIYNLGLVENSSIQNSNANTQGYPNSTSCGGGIYNDDNGHVSGCSIRNNISSSMAFSQGGGIFNHAKVSRCQIAENFSYASSSAQGGGAYSYGEMEGCTISDNYAKTHSGSNGGVVGGGVYNDGKMEDCNIYNNMADGSSSVIGGGVANEKNGEVNKCRIEGNKVDGHQYAEGGGICNKGKVHGCVIRNNLANAFAKAFGGGIKNLGGDGNPGLIFGCFVSGNKAQANPNSLPKMAYGGGIENYCGTVVNCVIYNNEISAPIAKGGGTYTSGTSTQGANGYMYCSTIVNNANGNSIQENVSSVIGCITESQKATQNFVRPSTFEGNPSNEAQQQELQQTDWRLKAGSEYIDQGPNIGSSSLIPNWVLEGKDIAGNARVNNHSVDCGAYEYYSDISTELPTSKANNPIAIYSNPTKSCIRIVGMWQGCIIRIYQLSSGELVDVLQTTDKNDWIDVSKLPMGFYLLRTESGECAKWEKE</sequence>
<feature type="signal peptide" evidence="2">
    <location>
        <begin position="1"/>
        <end position="19"/>
    </location>
</feature>
<protein>
    <recommendedName>
        <fullName evidence="1">Probable pectate lyase C</fullName>
    </recommendedName>
</protein>
<evidence type="ECO:0000313" key="4">
    <source>
        <dbReference type="Proteomes" id="UP000030136"/>
    </source>
</evidence>
<dbReference type="SUPFAM" id="SSF51126">
    <property type="entry name" value="Pectin lyase-like"/>
    <property type="match status" value="2"/>
</dbReference>
<dbReference type="Gene3D" id="2.160.20.10">
    <property type="entry name" value="Single-stranded right-handed beta-helix, Pectin lyase-like"/>
    <property type="match status" value="1"/>
</dbReference>
<organism evidence="3 4">
    <name type="scientific">Porphyromonas crevioricanis</name>
    <dbReference type="NCBI Taxonomy" id="393921"/>
    <lineage>
        <taxon>Bacteria</taxon>
        <taxon>Pseudomonadati</taxon>
        <taxon>Bacteroidota</taxon>
        <taxon>Bacteroidia</taxon>
        <taxon>Bacteroidales</taxon>
        <taxon>Porphyromonadaceae</taxon>
        <taxon>Porphyromonas</taxon>
    </lineage>
</organism>
<dbReference type="PROSITE" id="PS00018">
    <property type="entry name" value="EF_HAND_1"/>
    <property type="match status" value="1"/>
</dbReference>
<dbReference type="InterPro" id="IPR011050">
    <property type="entry name" value="Pectin_lyase_fold/virulence"/>
</dbReference>
<dbReference type="InterPro" id="IPR018247">
    <property type="entry name" value="EF_Hand_1_Ca_BS"/>
</dbReference>
<feature type="chain" id="PRO_5044289493" description="Probable pectate lyase C" evidence="2">
    <location>
        <begin position="20"/>
        <end position="729"/>
    </location>
</feature>
<dbReference type="Proteomes" id="UP000030136">
    <property type="component" value="Unassembled WGS sequence"/>
</dbReference>
<keyword evidence="2" id="KW-0732">Signal</keyword>
<gene>
    <name evidence="3" type="ORF">HQ38_03320</name>
</gene>
<dbReference type="EMBL" id="JQJC01000010">
    <property type="protein sequence ID" value="KGN95334.1"/>
    <property type="molecule type" value="Genomic_DNA"/>
</dbReference>
<comment type="caution">
    <text evidence="3">The sequence shown here is derived from an EMBL/GenBank/DDBJ whole genome shotgun (WGS) entry which is preliminary data.</text>
</comment>
<dbReference type="RefSeq" id="WP_023937877.1">
    <property type="nucleotide sequence ID" value="NZ_FUXH01000002.1"/>
</dbReference>
<evidence type="ECO:0000256" key="2">
    <source>
        <dbReference type="SAM" id="SignalP"/>
    </source>
</evidence>
<name>A0AB34PGX3_9PORP</name>